<dbReference type="GeneID" id="58716996"/>
<keyword evidence="3" id="KW-0547">Nucleotide-binding</keyword>
<dbReference type="SMART" id="SM00471">
    <property type="entry name" value="HDc"/>
    <property type="match status" value="1"/>
</dbReference>
<sequence>MNREEILEAVKEAMPEKRFIHTLGVEKTALELAEHYDIDAKQTSTAALLHDYAKYVDKEAMMAIMVEQKMDPKLFTYNQELWHAPVGAFLAKEKFGVEDEAVLQAIACHTTGNAAMSTLDKIIYLADYTEPNRSFPGVYKARRLSFDSLDAAMLFALANTITFLITKRQPIFPDTFEAYNYFARLQIEGEV</sequence>
<name>A0A099WBM3_9LIST</name>
<dbReference type="InterPro" id="IPR006674">
    <property type="entry name" value="HD_domain"/>
</dbReference>
<dbReference type="OrthoDB" id="9782134at2"/>
<keyword evidence="5" id="KW-0408">Iron</keyword>
<dbReference type="GO" id="GO:0046872">
    <property type="term" value="F:metal ion binding"/>
    <property type="evidence" value="ECO:0007669"/>
    <property type="project" value="UniProtKB-KW"/>
</dbReference>
<feature type="domain" description="HD/PDEase" evidence="7">
    <location>
        <begin position="14"/>
        <end position="141"/>
    </location>
</feature>
<dbReference type="EMBL" id="JAARXI010000004">
    <property type="protein sequence ID" value="MBC2116642.1"/>
    <property type="molecule type" value="Genomic_DNA"/>
</dbReference>
<dbReference type="GO" id="GO:0008803">
    <property type="term" value="F:bis(5'-nucleosyl)-tetraphosphatase (symmetrical) activity"/>
    <property type="evidence" value="ECO:0007669"/>
    <property type="project" value="UniProtKB-EC"/>
</dbReference>
<gene>
    <name evidence="8" type="ORF">EP57_06330</name>
    <name evidence="9" type="ORF">HCA55_07145</name>
    <name evidence="10" type="ORF">HCB06_08485</name>
</gene>
<dbReference type="Gene3D" id="1.10.3210.10">
    <property type="entry name" value="Hypothetical protein af1432"/>
    <property type="match status" value="1"/>
</dbReference>
<evidence type="ECO:0000313" key="11">
    <source>
        <dbReference type="Proteomes" id="UP000029844"/>
    </source>
</evidence>
<evidence type="ECO:0000313" key="9">
    <source>
        <dbReference type="EMBL" id="MBC1796496.1"/>
    </source>
</evidence>
<evidence type="ECO:0000313" key="13">
    <source>
        <dbReference type="Proteomes" id="UP000548082"/>
    </source>
</evidence>
<dbReference type="Proteomes" id="UP000529446">
    <property type="component" value="Unassembled WGS sequence"/>
</dbReference>
<evidence type="ECO:0000259" key="7">
    <source>
        <dbReference type="SMART" id="SM00471"/>
    </source>
</evidence>
<dbReference type="STRING" id="1552123.EP57_06330"/>
<comment type="caution">
    <text evidence="8">The sequence shown here is derived from an EMBL/GenBank/DDBJ whole genome shotgun (WGS) entry which is preliminary data.</text>
</comment>
<reference evidence="12 13" key="2">
    <citation type="submission" date="2020-03" db="EMBL/GenBank/DDBJ databases">
        <title>Soil Listeria distribution.</title>
        <authorList>
            <person name="Liao J."/>
            <person name="Wiedmann M."/>
        </authorList>
    </citation>
    <scope>NUCLEOTIDE SEQUENCE [LARGE SCALE GENOMIC DNA]</scope>
    <source>
        <strain evidence="10 12">FSL L7-0360</strain>
        <strain evidence="9 13">FSL L7-0990</strain>
    </source>
</reference>
<evidence type="ECO:0000313" key="10">
    <source>
        <dbReference type="EMBL" id="MBC2116642.1"/>
    </source>
</evidence>
<keyword evidence="2" id="KW-0479">Metal-binding</keyword>
<dbReference type="SUPFAM" id="SSF109604">
    <property type="entry name" value="HD-domain/PDEase-like"/>
    <property type="match status" value="1"/>
</dbReference>
<dbReference type="EMBL" id="JNFA01000019">
    <property type="protein sequence ID" value="KGL41455.1"/>
    <property type="molecule type" value="Genomic_DNA"/>
</dbReference>
<organism evidence="8 11">
    <name type="scientific">Listeria booriae</name>
    <dbReference type="NCBI Taxonomy" id="1552123"/>
    <lineage>
        <taxon>Bacteria</taxon>
        <taxon>Bacillati</taxon>
        <taxon>Bacillota</taxon>
        <taxon>Bacilli</taxon>
        <taxon>Bacillales</taxon>
        <taxon>Listeriaceae</taxon>
        <taxon>Listeria</taxon>
    </lineage>
</organism>
<evidence type="ECO:0000256" key="3">
    <source>
        <dbReference type="ARBA" id="ARBA00022741"/>
    </source>
</evidence>
<dbReference type="Proteomes" id="UP000029844">
    <property type="component" value="Unassembled WGS sequence"/>
</dbReference>
<dbReference type="Pfam" id="PF01966">
    <property type="entry name" value="HD"/>
    <property type="match status" value="1"/>
</dbReference>
<dbReference type="RefSeq" id="WP_036085235.1">
    <property type="nucleotide sequence ID" value="NZ_CBCSHQ010000017.1"/>
</dbReference>
<dbReference type="InterPro" id="IPR051094">
    <property type="entry name" value="Diverse_Catalytic_Enzymes"/>
</dbReference>
<evidence type="ECO:0000256" key="1">
    <source>
        <dbReference type="ARBA" id="ARBA00012506"/>
    </source>
</evidence>
<evidence type="ECO:0000313" key="12">
    <source>
        <dbReference type="Proteomes" id="UP000529446"/>
    </source>
</evidence>
<dbReference type="eggNOG" id="COG1713">
    <property type="taxonomic scope" value="Bacteria"/>
</dbReference>
<evidence type="ECO:0000256" key="5">
    <source>
        <dbReference type="ARBA" id="ARBA00023004"/>
    </source>
</evidence>
<dbReference type="EMBL" id="JAARVD010000003">
    <property type="protein sequence ID" value="MBC1796496.1"/>
    <property type="molecule type" value="Genomic_DNA"/>
</dbReference>
<dbReference type="Proteomes" id="UP000548082">
    <property type="component" value="Unassembled WGS sequence"/>
</dbReference>
<dbReference type="NCBIfam" id="TIGR00488">
    <property type="entry name" value="bis(5'-nucleosyl)-tetraphosphatase (symmetrical) YqeK"/>
    <property type="match status" value="1"/>
</dbReference>
<dbReference type="AlphaFoldDB" id="A0A099WBM3"/>
<keyword evidence="11" id="KW-1185">Reference proteome</keyword>
<reference evidence="8 11" key="1">
    <citation type="submission" date="2014-05" db="EMBL/GenBank/DDBJ databases">
        <title>Novel Listeriaceae from food processing environments.</title>
        <authorList>
            <person name="den Bakker H.C."/>
        </authorList>
    </citation>
    <scope>NUCLEOTIDE SEQUENCE [LARGE SCALE GENOMIC DNA]</scope>
    <source>
        <strain evidence="8 11">FSL A5-0281</strain>
    </source>
</reference>
<evidence type="ECO:0000313" key="8">
    <source>
        <dbReference type="EMBL" id="KGL41455.1"/>
    </source>
</evidence>
<evidence type="ECO:0000256" key="6">
    <source>
        <dbReference type="ARBA" id="ARBA00049417"/>
    </source>
</evidence>
<evidence type="ECO:0000256" key="2">
    <source>
        <dbReference type="ARBA" id="ARBA00022723"/>
    </source>
</evidence>
<keyword evidence="4 8" id="KW-0378">Hydrolase</keyword>
<proteinExistence type="predicted"/>
<dbReference type="GO" id="GO:0000166">
    <property type="term" value="F:nucleotide binding"/>
    <property type="evidence" value="ECO:0007669"/>
    <property type="project" value="UniProtKB-KW"/>
</dbReference>
<dbReference type="InterPro" id="IPR003607">
    <property type="entry name" value="HD/PDEase_dom"/>
</dbReference>
<protein>
    <recommendedName>
        <fullName evidence="1">bis(5'-nucleosyl)-tetraphosphatase (symmetrical)</fullName>
        <ecNumber evidence="1">3.6.1.41</ecNumber>
    </recommendedName>
</protein>
<dbReference type="CDD" id="cd00077">
    <property type="entry name" value="HDc"/>
    <property type="match status" value="1"/>
</dbReference>
<dbReference type="PANTHER" id="PTHR35795:SF1">
    <property type="entry name" value="BIS(5'-NUCLEOSYL)-TETRAPHOSPHATASE, SYMMETRICAL"/>
    <property type="match status" value="1"/>
</dbReference>
<comment type="catalytic activity">
    <reaction evidence="6">
        <text>P(1),P(4)-bis(5'-adenosyl) tetraphosphate + H2O = 2 ADP + 2 H(+)</text>
        <dbReference type="Rhea" id="RHEA:24252"/>
        <dbReference type="ChEBI" id="CHEBI:15377"/>
        <dbReference type="ChEBI" id="CHEBI:15378"/>
        <dbReference type="ChEBI" id="CHEBI:58141"/>
        <dbReference type="ChEBI" id="CHEBI:456216"/>
        <dbReference type="EC" id="3.6.1.41"/>
    </reaction>
</comment>
<dbReference type="InterPro" id="IPR005249">
    <property type="entry name" value="YqeK"/>
</dbReference>
<dbReference type="PANTHER" id="PTHR35795">
    <property type="entry name" value="SLR1885 PROTEIN"/>
    <property type="match status" value="1"/>
</dbReference>
<evidence type="ECO:0000256" key="4">
    <source>
        <dbReference type="ARBA" id="ARBA00022801"/>
    </source>
</evidence>
<accession>A0A099WBM3</accession>
<dbReference type="EC" id="3.6.1.41" evidence="1"/>